<dbReference type="RefSeq" id="XP_023376202.1">
    <property type="nucleotide sequence ID" value="XM_023520434.1"/>
</dbReference>
<dbReference type="InterPro" id="IPR027409">
    <property type="entry name" value="GroEL-like_apical_dom_sf"/>
</dbReference>
<dbReference type="Gene3D" id="3.30.260.10">
    <property type="entry name" value="TCP-1-like chaperonin intermediate domain"/>
    <property type="match status" value="1"/>
</dbReference>
<dbReference type="GO" id="GO:0005524">
    <property type="term" value="F:ATP binding"/>
    <property type="evidence" value="ECO:0007669"/>
    <property type="project" value="InterPro"/>
</dbReference>
<name>A0A6P3R2S1_PTEVA</name>
<dbReference type="CTD" id="166379"/>
<accession>A0A6P3R2S1</accession>
<dbReference type="OrthoDB" id="10037098at2759"/>
<proteinExistence type="predicted"/>
<dbReference type="Gene3D" id="3.50.7.10">
    <property type="entry name" value="GroEL"/>
    <property type="match status" value="1"/>
</dbReference>
<dbReference type="Pfam" id="PF00118">
    <property type="entry name" value="Cpn60_TCP1"/>
    <property type="match status" value="1"/>
</dbReference>
<dbReference type="GO" id="GO:0045494">
    <property type="term" value="P:photoreceptor cell maintenance"/>
    <property type="evidence" value="ECO:0007669"/>
    <property type="project" value="TreeGrafter"/>
</dbReference>
<gene>
    <name evidence="2 3 4" type="primary">BBS12</name>
</gene>
<dbReference type="InterPro" id="IPR042984">
    <property type="entry name" value="BBS12"/>
</dbReference>
<dbReference type="PANTHER" id="PTHR46883:SF1">
    <property type="entry name" value="BARDET-BIEDL SYNDROME 12 PROTEIN"/>
    <property type="match status" value="1"/>
</dbReference>
<dbReference type="GO" id="GO:0005832">
    <property type="term" value="C:chaperonin-containing T-complex"/>
    <property type="evidence" value="ECO:0007669"/>
    <property type="project" value="UniProtKB-ARBA"/>
</dbReference>
<dbReference type="KEGG" id="pvp:105302204"/>
<dbReference type="GeneID" id="105302204"/>
<dbReference type="SUPFAM" id="SSF52029">
    <property type="entry name" value="GroEL apical domain-like"/>
    <property type="match status" value="1"/>
</dbReference>
<dbReference type="PANTHER" id="PTHR46883">
    <property type="entry name" value="BARDET-BIEDL SYNDROME 12 PROTEIN"/>
    <property type="match status" value="1"/>
</dbReference>
<dbReference type="GO" id="GO:0051131">
    <property type="term" value="P:chaperone-mediated protein complex assembly"/>
    <property type="evidence" value="ECO:0007669"/>
    <property type="project" value="InterPro"/>
</dbReference>
<evidence type="ECO:0000313" key="4">
    <source>
        <dbReference type="RefSeq" id="XP_023376203.1"/>
    </source>
</evidence>
<reference evidence="2 3" key="1">
    <citation type="submission" date="2025-04" db="UniProtKB">
        <authorList>
            <consortium name="RefSeq"/>
        </authorList>
    </citation>
    <scope>IDENTIFICATION</scope>
    <source>
        <tissue evidence="2 3">Kidney</tissue>
    </source>
</reference>
<protein>
    <submittedName>
        <fullName evidence="2 3">Bardet-Biedl syndrome 12 protein</fullName>
    </submittedName>
</protein>
<keyword evidence="1" id="KW-1185">Reference proteome</keyword>
<dbReference type="RefSeq" id="XP_011373463.1">
    <property type="nucleotide sequence ID" value="XM_011375161.2"/>
</dbReference>
<evidence type="ECO:0000313" key="1">
    <source>
        <dbReference type="Proteomes" id="UP000515202"/>
    </source>
</evidence>
<evidence type="ECO:0000313" key="2">
    <source>
        <dbReference type="RefSeq" id="XP_011373463.1"/>
    </source>
</evidence>
<dbReference type="RefSeq" id="XP_023376203.1">
    <property type="nucleotide sequence ID" value="XM_023520435.1"/>
</dbReference>
<dbReference type="AlphaFoldDB" id="A0A6P3R2S1"/>
<dbReference type="InterPro" id="IPR027410">
    <property type="entry name" value="TCP-1-like_intermed_sf"/>
</dbReference>
<sequence length="710" mass="76616">MACRIINKRRHVGLQQLSSLAETGRTFLGPVKSSKFVIDEECHESVLVCSTVRLLESLDLSSAVGQLLNEAVQAQNNVHRTGTSTLLFLVGAWSRAAEECLHLGVPTSLIVSVMSEGLDSCIEAVRSLQVPVQNVFDHVDNTKTFSGLESSSGSSCPFLQIPLDAGLIQKEHELREVASRSGTIYGLSGKPVKTAELFRTQAKAEAGKNTSPTPQTLRSSLLADTRCRKSVLTHSRHFNKMDHNEGLSKPGRFPEGCGAAAQPACSCGDLVALEAGLSHGDHGSMGFVREALRLQCQRASGSQQGDRTPVLGFDISRVFTCCLPGLPEAFSCVHPGYVTAVSVPSTSLIEELQNQPLRVVLIEGDLTESYRHLGFNKSANIKTESMKVQQDSSEELWTNHVLQVLIKFNVSLVLARGGVSERLIEKCTHTKRLVIGSVSGNVIQAFAEASGAVQVTYITQVAEDCVGSGVRVAFWRSVPSSGDGVGRMAVMLETEGIHLVTVVLTGPVTAQTQSKEDRFWTCAYRLHCALKEQKVLLGGGAAELLCLSHLQSLAGRPVNEGSLVCSGGLPNASSWLASSLALYRPTVLKCLAGGWHRYLSALMCNTASSASEFEASTFIQRHLQNATDSGSPSSYILSEYDKLKSGIFNSDISNKLDQIPRVYDVVTPKIEAWRRALDLVLLVLQTDSEIITGLGHTQIKSQEAEGLLFL</sequence>
<dbReference type="InterPro" id="IPR002423">
    <property type="entry name" value="Cpn60/GroEL/TCP-1"/>
</dbReference>
<dbReference type="Proteomes" id="UP000515202">
    <property type="component" value="Unplaced"/>
</dbReference>
<dbReference type="InterPro" id="IPR027413">
    <property type="entry name" value="GROEL-like_equatorial_sf"/>
</dbReference>
<dbReference type="Gene3D" id="1.10.560.10">
    <property type="entry name" value="GroEL-like equatorial domain"/>
    <property type="match status" value="2"/>
</dbReference>
<organism evidence="1 2">
    <name type="scientific">Pteropus vampyrus</name>
    <name type="common">Large flying fox</name>
    <dbReference type="NCBI Taxonomy" id="132908"/>
    <lineage>
        <taxon>Eukaryota</taxon>
        <taxon>Metazoa</taxon>
        <taxon>Chordata</taxon>
        <taxon>Craniata</taxon>
        <taxon>Vertebrata</taxon>
        <taxon>Euteleostomi</taxon>
        <taxon>Mammalia</taxon>
        <taxon>Eutheria</taxon>
        <taxon>Laurasiatheria</taxon>
        <taxon>Chiroptera</taxon>
        <taxon>Yinpterochiroptera</taxon>
        <taxon>Pteropodoidea</taxon>
        <taxon>Pteropodidae</taxon>
        <taxon>Pteropodinae</taxon>
        <taxon>Pteropus</taxon>
    </lineage>
</organism>
<dbReference type="SUPFAM" id="SSF48592">
    <property type="entry name" value="GroEL equatorial domain-like"/>
    <property type="match status" value="1"/>
</dbReference>
<evidence type="ECO:0000313" key="3">
    <source>
        <dbReference type="RefSeq" id="XP_023376202.1"/>
    </source>
</evidence>